<gene>
    <name evidence="1" type="ordered locus">Fbal_1475</name>
</gene>
<protein>
    <recommendedName>
        <fullName evidence="3">TIGR02450 family Trp-rich protein</fullName>
    </recommendedName>
</protein>
<proteinExistence type="predicted"/>
<accession>E1SP54</accession>
<evidence type="ECO:0000313" key="1">
    <source>
        <dbReference type="EMBL" id="ADN75679.1"/>
    </source>
</evidence>
<dbReference type="InterPro" id="IPR012663">
    <property type="entry name" value="CHP02450_Tryp"/>
</dbReference>
<dbReference type="EMBL" id="CP002209">
    <property type="protein sequence ID" value="ADN75679.1"/>
    <property type="molecule type" value="Genomic_DNA"/>
</dbReference>
<dbReference type="KEGG" id="fbl:Fbal_1475"/>
<dbReference type="AlphaFoldDB" id="E1SP54"/>
<dbReference type="RefSeq" id="WP_013344985.1">
    <property type="nucleotide sequence ID" value="NC_014541.1"/>
</dbReference>
<dbReference type="STRING" id="550540.Fbal_1475"/>
<dbReference type="HOGENOM" id="CLU_184191_0_0_6"/>
<sequence length="71" mass="8177">MNVFSSKDLLLSKWTSNAHFHDETHFVVTGTLTDSQGEVTKVVLQGVHNGREFELARESLEDSDLWRMGWR</sequence>
<dbReference type="Proteomes" id="UP000006683">
    <property type="component" value="Chromosome"/>
</dbReference>
<name>E1SP54_FERBD</name>
<evidence type="ECO:0008006" key="3">
    <source>
        <dbReference type="Google" id="ProtNLM"/>
    </source>
</evidence>
<dbReference type="OrthoDB" id="5592973at2"/>
<keyword evidence="2" id="KW-1185">Reference proteome</keyword>
<evidence type="ECO:0000313" key="2">
    <source>
        <dbReference type="Proteomes" id="UP000006683"/>
    </source>
</evidence>
<dbReference type="GeneID" id="67181694"/>
<dbReference type="NCBIfam" id="TIGR02450">
    <property type="entry name" value="TIGR02450 family Trp-rich protein"/>
    <property type="match status" value="1"/>
</dbReference>
<dbReference type="Pfam" id="PF09493">
    <property type="entry name" value="DUF2389"/>
    <property type="match status" value="1"/>
</dbReference>
<reference evidence="1 2" key="1">
    <citation type="journal article" date="2010" name="Stand. Genomic Sci.">
        <title>Complete genome sequence of Ferrimonas balearica type strain (PAT).</title>
        <authorList>
            <person name="Nolan M."/>
            <person name="Sikorski J."/>
            <person name="Davenport K."/>
            <person name="Lucas S."/>
            <person name="Glavina Del Rio T."/>
            <person name="Tice H."/>
            <person name="Cheng J."/>
            <person name="Goodwin L."/>
            <person name="Pitluck S."/>
            <person name="Liolios K."/>
            <person name="Ivanova N."/>
            <person name="Mavromatis K."/>
            <person name="Ovchinnikova G."/>
            <person name="Pati A."/>
            <person name="Chen A."/>
            <person name="Palaniappan K."/>
            <person name="Land M."/>
            <person name="Hauser L."/>
            <person name="Chang Y."/>
            <person name="Jeffries C."/>
            <person name="Tapia R."/>
            <person name="Brettin T."/>
            <person name="Detter J."/>
            <person name="Han C."/>
            <person name="Yasawong M."/>
            <person name="Rohde M."/>
            <person name="Tindall B."/>
            <person name="Goker M."/>
            <person name="Woyke T."/>
            <person name="Bristow J."/>
            <person name="Eisen J."/>
            <person name="Markowitz V."/>
            <person name="Hugenholtz P."/>
            <person name="Kyrpides N."/>
            <person name="Klenk H."/>
            <person name="Lapidus A."/>
        </authorList>
    </citation>
    <scope>NUCLEOTIDE SEQUENCE [LARGE SCALE GENOMIC DNA]</scope>
    <source>
        <strain evidence="2">DSM 9799 / CCM 4581 / KCTC 23876 / PAT</strain>
    </source>
</reference>
<organism evidence="1 2">
    <name type="scientific">Ferrimonas balearica (strain DSM 9799 / CCM 4581 / KCTC 23876 / PAT)</name>
    <dbReference type="NCBI Taxonomy" id="550540"/>
    <lineage>
        <taxon>Bacteria</taxon>
        <taxon>Pseudomonadati</taxon>
        <taxon>Pseudomonadota</taxon>
        <taxon>Gammaproteobacteria</taxon>
        <taxon>Alteromonadales</taxon>
        <taxon>Ferrimonadaceae</taxon>
        <taxon>Ferrimonas</taxon>
    </lineage>
</organism>